<name>A0A5B6WIH8_9ROSI</name>
<dbReference type="InterPro" id="IPR005162">
    <property type="entry name" value="Retrotrans_gag_dom"/>
</dbReference>
<evidence type="ECO:0000259" key="1">
    <source>
        <dbReference type="Pfam" id="PF03732"/>
    </source>
</evidence>
<organism evidence="2 3">
    <name type="scientific">Gossypium australe</name>
    <dbReference type="NCBI Taxonomy" id="47621"/>
    <lineage>
        <taxon>Eukaryota</taxon>
        <taxon>Viridiplantae</taxon>
        <taxon>Streptophyta</taxon>
        <taxon>Embryophyta</taxon>
        <taxon>Tracheophyta</taxon>
        <taxon>Spermatophyta</taxon>
        <taxon>Magnoliopsida</taxon>
        <taxon>eudicotyledons</taxon>
        <taxon>Gunneridae</taxon>
        <taxon>Pentapetalae</taxon>
        <taxon>rosids</taxon>
        <taxon>malvids</taxon>
        <taxon>Malvales</taxon>
        <taxon>Malvaceae</taxon>
        <taxon>Malvoideae</taxon>
        <taxon>Gossypium</taxon>
    </lineage>
</organism>
<dbReference type="Proteomes" id="UP000325315">
    <property type="component" value="Unassembled WGS sequence"/>
</dbReference>
<sequence length="159" mass="18469">MLYNPVLATDTVMSSNQARAESEEAECIAQALVQIATSSSSRRPEFEGRVEEAKEAFFQIMNEWFTEFLRTNPVVQQPPPPAPQPVPDMPQGAEPDRTVVEYLDFCCTKGNTWEFFQIEFRKKYIIQRFLDQKKKEFLDLKQGNTTISEYEQEFVRLSK</sequence>
<dbReference type="EMBL" id="SMMG02000003">
    <property type="protein sequence ID" value="KAA3480887.1"/>
    <property type="molecule type" value="Genomic_DNA"/>
</dbReference>
<feature type="domain" description="Retrotransposon gag" evidence="1">
    <location>
        <begin position="111"/>
        <end position="157"/>
    </location>
</feature>
<reference evidence="3" key="1">
    <citation type="journal article" date="2019" name="Plant Biotechnol. J.">
        <title>Genome sequencing of the Australian wild diploid species Gossypium australe highlights disease resistance and delayed gland morphogenesis.</title>
        <authorList>
            <person name="Cai Y."/>
            <person name="Cai X."/>
            <person name="Wang Q."/>
            <person name="Wang P."/>
            <person name="Zhang Y."/>
            <person name="Cai C."/>
            <person name="Xu Y."/>
            <person name="Wang K."/>
            <person name="Zhou Z."/>
            <person name="Wang C."/>
            <person name="Geng S."/>
            <person name="Li B."/>
            <person name="Dong Q."/>
            <person name="Hou Y."/>
            <person name="Wang H."/>
            <person name="Ai P."/>
            <person name="Liu Z."/>
            <person name="Yi F."/>
            <person name="Sun M."/>
            <person name="An G."/>
            <person name="Cheng J."/>
            <person name="Zhang Y."/>
            <person name="Shi Q."/>
            <person name="Xie Y."/>
            <person name="Shi X."/>
            <person name="Chang Y."/>
            <person name="Huang F."/>
            <person name="Chen Y."/>
            <person name="Hong S."/>
            <person name="Mi L."/>
            <person name="Sun Q."/>
            <person name="Zhang L."/>
            <person name="Zhou B."/>
            <person name="Peng R."/>
            <person name="Zhang X."/>
            <person name="Liu F."/>
        </authorList>
    </citation>
    <scope>NUCLEOTIDE SEQUENCE [LARGE SCALE GENOMIC DNA]</scope>
    <source>
        <strain evidence="3">cv. PA1801</strain>
    </source>
</reference>
<dbReference type="OrthoDB" id="2272416at2759"/>
<protein>
    <submittedName>
        <fullName evidence="2">Protein MCM10</fullName>
    </submittedName>
</protein>
<comment type="caution">
    <text evidence="2">The sequence shown here is derived from an EMBL/GenBank/DDBJ whole genome shotgun (WGS) entry which is preliminary data.</text>
</comment>
<gene>
    <name evidence="2" type="ORF">EPI10_021294</name>
</gene>
<dbReference type="AlphaFoldDB" id="A0A5B6WIH8"/>
<proteinExistence type="predicted"/>
<evidence type="ECO:0000313" key="2">
    <source>
        <dbReference type="EMBL" id="KAA3480887.1"/>
    </source>
</evidence>
<dbReference type="Pfam" id="PF03732">
    <property type="entry name" value="Retrotrans_gag"/>
    <property type="match status" value="1"/>
</dbReference>
<evidence type="ECO:0000313" key="3">
    <source>
        <dbReference type="Proteomes" id="UP000325315"/>
    </source>
</evidence>
<accession>A0A5B6WIH8</accession>
<keyword evidence="3" id="KW-1185">Reference proteome</keyword>